<dbReference type="RefSeq" id="WP_263796132.1">
    <property type="nucleotide sequence ID" value="NZ_AP027141.1"/>
</dbReference>
<protein>
    <recommendedName>
        <fullName evidence="1">DUF559 domain-containing protein</fullName>
    </recommendedName>
</protein>
<reference evidence="2 3" key="1">
    <citation type="submission" date="2022-12" db="EMBL/GenBank/DDBJ databases">
        <title>Microbacterium terricola strain KV-448 chromosome, complete genome.</title>
        <authorList>
            <person name="Oshima T."/>
            <person name="Moriya T."/>
            <person name="Bessho Y."/>
        </authorList>
    </citation>
    <scope>NUCLEOTIDE SEQUENCE [LARGE SCALE GENOMIC DNA]</scope>
    <source>
        <strain evidence="2 3">KV-448</strain>
    </source>
</reference>
<feature type="domain" description="DUF559" evidence="1">
    <location>
        <begin position="164"/>
        <end position="270"/>
    </location>
</feature>
<proteinExistence type="predicted"/>
<dbReference type="Pfam" id="PF04480">
    <property type="entry name" value="DUF559"/>
    <property type="match status" value="1"/>
</dbReference>
<evidence type="ECO:0000259" key="1">
    <source>
        <dbReference type="Pfam" id="PF04480"/>
    </source>
</evidence>
<dbReference type="InterPro" id="IPR011335">
    <property type="entry name" value="Restrct_endonuc-II-like"/>
</dbReference>
<evidence type="ECO:0000313" key="3">
    <source>
        <dbReference type="Proteomes" id="UP001317779"/>
    </source>
</evidence>
<organism evidence="2 3">
    <name type="scientific">Microbacterium terricola</name>
    <dbReference type="NCBI Taxonomy" id="344163"/>
    <lineage>
        <taxon>Bacteria</taxon>
        <taxon>Bacillati</taxon>
        <taxon>Actinomycetota</taxon>
        <taxon>Actinomycetes</taxon>
        <taxon>Micrococcales</taxon>
        <taxon>Microbacteriaceae</taxon>
        <taxon>Microbacterium</taxon>
    </lineage>
</organism>
<dbReference type="EMBL" id="AP027141">
    <property type="protein sequence ID" value="BDV30020.1"/>
    <property type="molecule type" value="Genomic_DNA"/>
</dbReference>
<dbReference type="Proteomes" id="UP001317779">
    <property type="component" value="Chromosome"/>
</dbReference>
<dbReference type="InterPro" id="IPR007569">
    <property type="entry name" value="DUF559"/>
</dbReference>
<sequence length="292" mass="32612">MASRRIRPLLTGGYIHRHDLRDQGWRPDAIRAAVSAEGLEIVRRMWVLAPSAPPLLRTAAGSGGILTCVSAVELWGGWRPGDDSTLHLALDPHSGITARGAHVHRSVGPVPLPRRRLVDRVENVLAVTATCLGHDDALAVWESLLNRKLVTRDRLVATRWRGDRARQLRDEARATSDSGVETRFVYRVRRAGIPVLQQVAIAGHDVDALIGSWLVVQTDGFAFHSDAAQRRQDIAHDRTLRALGYTVFRFDYHQVVNEWPRVEAEILAAIAQGLHVQPRPLRRARPYRLLTS</sequence>
<accession>A0ABM8DWY8</accession>
<dbReference type="SUPFAM" id="SSF52980">
    <property type="entry name" value="Restriction endonuclease-like"/>
    <property type="match status" value="1"/>
</dbReference>
<keyword evidence="3" id="KW-1185">Reference proteome</keyword>
<gene>
    <name evidence="2" type="ORF">Microterr_06800</name>
</gene>
<dbReference type="Gene3D" id="3.40.960.10">
    <property type="entry name" value="VSR Endonuclease"/>
    <property type="match status" value="1"/>
</dbReference>
<name>A0ABM8DWY8_9MICO</name>
<evidence type="ECO:0000313" key="2">
    <source>
        <dbReference type="EMBL" id="BDV30020.1"/>
    </source>
</evidence>